<evidence type="ECO:0000313" key="3">
    <source>
        <dbReference type="EMBL" id="CCJ52497.1"/>
    </source>
</evidence>
<dbReference type="Gene3D" id="3.10.129.10">
    <property type="entry name" value="Hotdog Thioesterase"/>
    <property type="match status" value="1"/>
</dbReference>
<dbReference type="PANTHER" id="PTHR31793:SF27">
    <property type="entry name" value="NOVEL THIOESTERASE SUPERFAMILY DOMAIN AND SAPOSIN A-TYPE DOMAIN CONTAINING PROTEIN (0610012H03RIK)"/>
    <property type="match status" value="1"/>
</dbReference>
<dbReference type="EMBL" id="HE965806">
    <property type="protein sequence ID" value="CCJ52497.1"/>
    <property type="molecule type" value="Genomic_DNA"/>
</dbReference>
<dbReference type="GO" id="GO:0047617">
    <property type="term" value="F:fatty acyl-CoA hydrolase activity"/>
    <property type="evidence" value="ECO:0007669"/>
    <property type="project" value="TreeGrafter"/>
</dbReference>
<comment type="similarity">
    <text evidence="1">Belongs to the 4-hydroxybenzoyl-CoA thioesterase family.</text>
</comment>
<dbReference type="RefSeq" id="WP_015063809.1">
    <property type="nucleotide sequence ID" value="NC_019382.1"/>
</dbReference>
<dbReference type="PANTHER" id="PTHR31793">
    <property type="entry name" value="4-HYDROXYBENZOYL-COA THIOESTERASE FAMILY MEMBER"/>
    <property type="match status" value="1"/>
</dbReference>
<evidence type="ECO:0000256" key="2">
    <source>
        <dbReference type="ARBA" id="ARBA00022801"/>
    </source>
</evidence>
<dbReference type="Pfam" id="PF13279">
    <property type="entry name" value="4HBT_2"/>
    <property type="match status" value="1"/>
</dbReference>
<evidence type="ECO:0000313" key="4">
    <source>
        <dbReference type="Proteomes" id="UP000007564"/>
    </source>
</evidence>
<dbReference type="SUPFAM" id="SSF54637">
    <property type="entry name" value="Thioesterase/thiol ester dehydrase-isomerase"/>
    <property type="match status" value="1"/>
</dbReference>
<protein>
    <submittedName>
        <fullName evidence="3">Putative 4-hydroxybenzoyl-CoA thioesterase</fullName>
    </submittedName>
</protein>
<proteinExistence type="inferred from homology"/>
<gene>
    <name evidence="3" type="ORF">BN112_0579</name>
</gene>
<name>A0A0C6P1K1_BORBO</name>
<sequence>MNDSAGQAPRPQRWQRAGFGHFEAIPVRWMDCDMYGHVNNVVYYAYFDTAVNRYLASAGQLDPQAGAVIGLVVETHCNFHAPAEFPETLQIGLRVAHVGRSSVRYELGVFRAGDELCTAQGHFVHVYVERASRRPVALPAGLRACLGRLAAAGRA</sequence>
<dbReference type="OrthoDB" id="9799036at2"/>
<reference evidence="3 4" key="1">
    <citation type="journal article" date="2012" name="BMC Genomics">
        <title>Comparative genomics of the classical Bordetella subspecies: the evolution and exchange of virulence-associated diversity amongst closely related pathogens.</title>
        <authorList>
            <person name="Park J."/>
            <person name="Zhang Y."/>
            <person name="Buboltz A.M."/>
            <person name="Zhang X."/>
            <person name="Schuster S.C."/>
            <person name="Ahuja U."/>
            <person name="Liu M."/>
            <person name="Miller J.F."/>
            <person name="Sebaihia M."/>
            <person name="Bentley S.D."/>
            <person name="Parkhill J."/>
            <person name="Harvill E.T."/>
        </authorList>
    </citation>
    <scope>NUCLEOTIDE SEQUENCE [LARGE SCALE GENOMIC DNA]</scope>
    <source>
        <strain evidence="3 4">253</strain>
    </source>
</reference>
<evidence type="ECO:0000256" key="1">
    <source>
        <dbReference type="ARBA" id="ARBA00005953"/>
    </source>
</evidence>
<dbReference type="InterPro" id="IPR029069">
    <property type="entry name" value="HotDog_dom_sf"/>
</dbReference>
<dbReference type="AlphaFoldDB" id="A0A0C6P1K1"/>
<accession>A0A0C6P1K1</accession>
<dbReference type="InterPro" id="IPR050563">
    <property type="entry name" value="4-hydroxybenzoyl-CoA_TE"/>
</dbReference>
<dbReference type="KEGG" id="bbh:BN112_0579"/>
<dbReference type="CDD" id="cd00586">
    <property type="entry name" value="4HBT"/>
    <property type="match status" value="1"/>
</dbReference>
<keyword evidence="2" id="KW-0378">Hydrolase</keyword>
<dbReference type="Proteomes" id="UP000007564">
    <property type="component" value="Chromosome"/>
</dbReference>
<dbReference type="HOGENOM" id="CLU_101141_0_1_4"/>
<organism evidence="3 4">
    <name type="scientific">Bordetella bronchiseptica 253</name>
    <dbReference type="NCBI Taxonomy" id="568707"/>
    <lineage>
        <taxon>Bacteria</taxon>
        <taxon>Pseudomonadati</taxon>
        <taxon>Pseudomonadota</taxon>
        <taxon>Betaproteobacteria</taxon>
        <taxon>Burkholderiales</taxon>
        <taxon>Alcaligenaceae</taxon>
        <taxon>Bordetella</taxon>
    </lineage>
</organism>